<proteinExistence type="predicted"/>
<accession>A0A5B7DRR9</accession>
<name>A0A5B7DRR9_PORTR</name>
<dbReference type="EMBL" id="VSRR010001260">
    <property type="protein sequence ID" value="MPC23847.1"/>
    <property type="molecule type" value="Genomic_DNA"/>
</dbReference>
<protein>
    <recommendedName>
        <fullName evidence="1">Endonuclease/exonuclease/phosphatase domain-containing protein</fullName>
    </recommendedName>
</protein>
<dbReference type="Pfam" id="PF14529">
    <property type="entry name" value="Exo_endo_phos_2"/>
    <property type="match status" value="1"/>
</dbReference>
<dbReference type="InterPro" id="IPR036691">
    <property type="entry name" value="Endo/exonu/phosph_ase_sf"/>
</dbReference>
<dbReference type="Gene3D" id="3.60.10.10">
    <property type="entry name" value="Endonuclease/exonuclease/phosphatase"/>
    <property type="match status" value="1"/>
</dbReference>
<evidence type="ECO:0000313" key="2">
    <source>
        <dbReference type="EMBL" id="MPC23847.1"/>
    </source>
</evidence>
<evidence type="ECO:0000313" key="3">
    <source>
        <dbReference type="Proteomes" id="UP000324222"/>
    </source>
</evidence>
<dbReference type="InterPro" id="IPR005135">
    <property type="entry name" value="Endo/exonuclease/phosphatase"/>
</dbReference>
<dbReference type="AlphaFoldDB" id="A0A5B7DRR9"/>
<gene>
    <name evidence="2" type="ORF">E2C01_016915</name>
</gene>
<comment type="caution">
    <text evidence="2">The sequence shown here is derived from an EMBL/GenBank/DDBJ whole genome shotgun (WGS) entry which is preliminary data.</text>
</comment>
<dbReference type="SUPFAM" id="SSF56219">
    <property type="entry name" value="DNase I-like"/>
    <property type="match status" value="1"/>
</dbReference>
<evidence type="ECO:0000259" key="1">
    <source>
        <dbReference type="Pfam" id="PF14529"/>
    </source>
</evidence>
<organism evidence="2 3">
    <name type="scientific">Portunus trituberculatus</name>
    <name type="common">Swimming crab</name>
    <name type="synonym">Neptunus trituberculatus</name>
    <dbReference type="NCBI Taxonomy" id="210409"/>
    <lineage>
        <taxon>Eukaryota</taxon>
        <taxon>Metazoa</taxon>
        <taxon>Ecdysozoa</taxon>
        <taxon>Arthropoda</taxon>
        <taxon>Crustacea</taxon>
        <taxon>Multicrustacea</taxon>
        <taxon>Malacostraca</taxon>
        <taxon>Eumalacostraca</taxon>
        <taxon>Eucarida</taxon>
        <taxon>Decapoda</taxon>
        <taxon>Pleocyemata</taxon>
        <taxon>Brachyura</taxon>
        <taxon>Eubrachyura</taxon>
        <taxon>Portunoidea</taxon>
        <taxon>Portunidae</taxon>
        <taxon>Portuninae</taxon>
        <taxon>Portunus</taxon>
    </lineage>
</organism>
<feature type="domain" description="Endonuclease/exonuclease/phosphatase" evidence="1">
    <location>
        <begin position="28"/>
        <end position="124"/>
    </location>
</feature>
<reference evidence="2 3" key="1">
    <citation type="submission" date="2019-05" db="EMBL/GenBank/DDBJ databases">
        <title>Another draft genome of Portunus trituberculatus and its Hox gene families provides insights of decapod evolution.</title>
        <authorList>
            <person name="Jeong J.-H."/>
            <person name="Song I."/>
            <person name="Kim S."/>
            <person name="Choi T."/>
            <person name="Kim D."/>
            <person name="Ryu S."/>
            <person name="Kim W."/>
        </authorList>
    </citation>
    <scope>NUCLEOTIDE SEQUENCE [LARGE SCALE GENOMIC DNA]</scope>
    <source>
        <tissue evidence="2">Muscle</tissue>
    </source>
</reference>
<dbReference type="GO" id="GO:0003824">
    <property type="term" value="F:catalytic activity"/>
    <property type="evidence" value="ECO:0007669"/>
    <property type="project" value="InterPro"/>
</dbReference>
<keyword evidence="3" id="KW-1185">Reference proteome</keyword>
<dbReference type="Proteomes" id="UP000324222">
    <property type="component" value="Unassembled WGS sequence"/>
</dbReference>
<sequence>MVTPNPASESSSGEGTINVPSHSLTKLICAVYLSPNSSDYNKFFDYLTSKVEHNLFLYPFAEVSILGDFNVHHHLWSSSPFTDYPGELAFNFAILHDLEQLMQHPTRNPDRLGDMPNILDLFLSPFCLCCYHIFVGLL</sequence>